<protein>
    <recommendedName>
        <fullName evidence="1">Phosphatidylglycerol lysyltransferase C-terminal domain-containing protein</fullName>
    </recommendedName>
</protein>
<dbReference type="PANTHER" id="PTHR41373">
    <property type="entry name" value="DUF2156 DOMAIN-CONTAINING PROTEIN"/>
    <property type="match status" value="1"/>
</dbReference>
<dbReference type="SUPFAM" id="SSF55729">
    <property type="entry name" value="Acyl-CoA N-acyltransferases (Nat)"/>
    <property type="match status" value="1"/>
</dbReference>
<organism evidence="2 3">
    <name type="scientific">Mycoplasma bradburyae</name>
    <dbReference type="NCBI Taxonomy" id="2963128"/>
    <lineage>
        <taxon>Bacteria</taxon>
        <taxon>Bacillati</taxon>
        <taxon>Mycoplasmatota</taxon>
        <taxon>Mollicutes</taxon>
        <taxon>Mycoplasmataceae</taxon>
        <taxon>Mycoplasma</taxon>
    </lineage>
</organism>
<dbReference type="PANTHER" id="PTHR41373:SF1">
    <property type="entry name" value="PHOSPHATIDYLGLYCEROL LYSYLTRANSFERASE C-TERMINAL DOMAIN-CONTAINING PROTEIN"/>
    <property type="match status" value="1"/>
</dbReference>
<name>A0ABT5GAG2_9MOLU</name>
<dbReference type="Proteomes" id="UP001220940">
    <property type="component" value="Unassembled WGS sequence"/>
</dbReference>
<accession>A0ABT5GAG2</accession>
<gene>
    <name evidence="2" type="ORF">LNO68_02010</name>
</gene>
<evidence type="ECO:0000259" key="1">
    <source>
        <dbReference type="Pfam" id="PF09924"/>
    </source>
</evidence>
<comment type="caution">
    <text evidence="2">The sequence shown here is derived from an EMBL/GenBank/DDBJ whole genome shotgun (WGS) entry which is preliminary data.</text>
</comment>
<evidence type="ECO:0000313" key="2">
    <source>
        <dbReference type="EMBL" id="MDC4181961.1"/>
    </source>
</evidence>
<dbReference type="Pfam" id="PF09924">
    <property type="entry name" value="LPG_synthase_C"/>
    <property type="match status" value="1"/>
</dbReference>
<dbReference type="InterPro" id="IPR016732">
    <property type="entry name" value="UCP018688"/>
</dbReference>
<feature type="domain" description="Phosphatidylglycerol lysyltransferase C-terminal" evidence="1">
    <location>
        <begin position="95"/>
        <end position="267"/>
    </location>
</feature>
<dbReference type="Gene3D" id="3.40.630.30">
    <property type="match status" value="1"/>
</dbReference>
<dbReference type="InterPro" id="IPR024320">
    <property type="entry name" value="LPG_synthase_C"/>
</dbReference>
<keyword evidence="3" id="KW-1185">Reference proteome</keyword>
<dbReference type="EMBL" id="JAJHZM010000011">
    <property type="protein sequence ID" value="MDC4181961.1"/>
    <property type="molecule type" value="Genomic_DNA"/>
</dbReference>
<sequence length="307" mass="36452">MRRLDLSNINSFQDQINQFDTNHFYSALTYYSWSFYGLDLDYQKKDNGIIIFGTVDLDKNLMRKILKDKFYPTQKIIISPITKIGSSFDFLNLIEQQINQLDKNQQIFIDDLTSEQLELLKTKYQLEVVFETTTNYLYETKKLISFAGNSLQKKRNHLNFFLKNYAKNCVIKTNDQVNFNELEKFYLSWLAKQDNQRNYDAEKAFFYAIKELINNKTLKLTSLSHLNEMIGFSVSYSINNRCEIIIEHCDETYRGSYQYLLSNSLKIHHLNDQYTDRQDDLIDSMISFSKNSYKPAFVIKRYLVKLC</sequence>
<proteinExistence type="predicted"/>
<dbReference type="RefSeq" id="WP_255034923.1">
    <property type="nucleotide sequence ID" value="NZ_CP101414.1"/>
</dbReference>
<dbReference type="InterPro" id="IPR016181">
    <property type="entry name" value="Acyl_CoA_acyltransferase"/>
</dbReference>
<evidence type="ECO:0000313" key="3">
    <source>
        <dbReference type="Proteomes" id="UP001220940"/>
    </source>
</evidence>
<reference evidence="2" key="1">
    <citation type="submission" date="2021-11" db="EMBL/GenBank/DDBJ databases">
        <title>Description of Mycoplasma bradburyaesp. nov.from sea birds: a tribute to a great mycoplasmologist.</title>
        <authorList>
            <person name="Ramirez A.S."/>
            <person name="Poveda C."/>
            <person name="Suarez-Perez A."/>
            <person name="Rosales R.S."/>
            <person name="Dijkman R."/>
            <person name="Feberwee A."/>
            <person name="Spergser J."/>
            <person name="Szostak M.P."/>
            <person name="Ressel L."/>
            <person name="Calabuig P."/>
            <person name="Catania S."/>
            <person name="Gobbo F."/>
            <person name="Timofte D."/>
            <person name="Poveda J.B."/>
        </authorList>
    </citation>
    <scope>NUCLEOTIDE SEQUENCE [LARGE SCALE GENOMIC DNA]</scope>
    <source>
        <strain evidence="2">T158</strain>
    </source>
</reference>